<protein>
    <submittedName>
        <fullName evidence="1">Uncharacterized protein</fullName>
    </submittedName>
</protein>
<name>A0A1H8U8M6_9HYPH</name>
<dbReference type="EMBL" id="FOCV01000032">
    <property type="protein sequence ID" value="SEO99559.1"/>
    <property type="molecule type" value="Genomic_DNA"/>
</dbReference>
<proteinExistence type="predicted"/>
<evidence type="ECO:0000313" key="3">
    <source>
        <dbReference type="Proteomes" id="UP000183063"/>
    </source>
</evidence>
<organism evidence="1 3">
    <name type="scientific">Rhizobium tibeticum</name>
    <dbReference type="NCBI Taxonomy" id="501024"/>
    <lineage>
        <taxon>Bacteria</taxon>
        <taxon>Pseudomonadati</taxon>
        <taxon>Pseudomonadota</taxon>
        <taxon>Alphaproteobacteria</taxon>
        <taxon>Hyphomicrobiales</taxon>
        <taxon>Rhizobiaceae</taxon>
        <taxon>Rhizobium/Agrobacterium group</taxon>
        <taxon>Rhizobium</taxon>
    </lineage>
</organism>
<gene>
    <name evidence="1" type="ORF">RTCCBAU85039_5373</name>
    <name evidence="2" type="ORF">SAMN05216228_103273</name>
</gene>
<dbReference type="AlphaFoldDB" id="A0A1H8U8M6"/>
<reference evidence="3" key="1">
    <citation type="submission" date="2016-10" db="EMBL/GenBank/DDBJ databases">
        <authorList>
            <person name="Wibberg D."/>
        </authorList>
    </citation>
    <scope>NUCLEOTIDE SEQUENCE [LARGE SCALE GENOMIC DNA]</scope>
</reference>
<dbReference type="Proteomes" id="UP000183063">
    <property type="component" value="Unassembled WGS sequence"/>
</dbReference>
<accession>A0A1H8U8M6</accession>
<evidence type="ECO:0000313" key="2">
    <source>
        <dbReference type="EMBL" id="SEO99559.1"/>
    </source>
</evidence>
<reference evidence="2 4" key="3">
    <citation type="submission" date="2016-10" db="EMBL/GenBank/DDBJ databases">
        <authorList>
            <person name="Varghese N."/>
            <person name="Submissions S."/>
        </authorList>
    </citation>
    <scope>NUCLEOTIDE SEQUENCE [LARGE SCALE GENOMIC DNA]</scope>
    <source>
        <strain evidence="2 4">CGMCC 1.7071</strain>
    </source>
</reference>
<evidence type="ECO:0000313" key="1">
    <source>
        <dbReference type="EMBL" id="SEI16121.1"/>
    </source>
</evidence>
<sequence length="103" mass="10896">MDVAVSNSIEKVTSDAVDFLSRSGVIIDPKTQKEPPVEKVNGLQMTTLDCDGEDSDGPVSVGLAFLATSGEKALVVTYWGTKGKEDKHDADLGKILASIKMAN</sequence>
<keyword evidence="4" id="KW-1185">Reference proteome</keyword>
<dbReference type="Proteomes" id="UP000198939">
    <property type="component" value="Unassembled WGS sequence"/>
</dbReference>
<evidence type="ECO:0000313" key="4">
    <source>
        <dbReference type="Proteomes" id="UP000198939"/>
    </source>
</evidence>
<dbReference type="RefSeq" id="WP_177309897.1">
    <property type="nucleotide sequence ID" value="NZ_FNXB01000040.1"/>
</dbReference>
<dbReference type="EMBL" id="FNXB01000040">
    <property type="protein sequence ID" value="SEI16121.1"/>
    <property type="molecule type" value="Genomic_DNA"/>
</dbReference>
<reference evidence="1" key="2">
    <citation type="submission" date="2016-10" db="EMBL/GenBank/DDBJ databases">
        <authorList>
            <person name="de Groot N.N."/>
        </authorList>
    </citation>
    <scope>NUCLEOTIDE SEQUENCE [LARGE SCALE GENOMIC DNA]</scope>
    <source>
        <strain evidence="1">CCBAU85039</strain>
    </source>
</reference>